<evidence type="ECO:0000256" key="3">
    <source>
        <dbReference type="PROSITE-ProRule" id="PRU01091"/>
    </source>
</evidence>
<dbReference type="InterPro" id="IPR011990">
    <property type="entry name" value="TPR-like_helical_dom_sf"/>
</dbReference>
<evidence type="ECO:0000259" key="4">
    <source>
        <dbReference type="PROSITE" id="PS51755"/>
    </source>
</evidence>
<dbReference type="EMBL" id="JAGILA010000002">
    <property type="protein sequence ID" value="MBP2235314.1"/>
    <property type="molecule type" value="Genomic_DNA"/>
</dbReference>
<dbReference type="PROSITE" id="PS50005">
    <property type="entry name" value="TPR"/>
    <property type="match status" value="1"/>
</dbReference>
<evidence type="ECO:0000313" key="6">
    <source>
        <dbReference type="Proteomes" id="UP000730739"/>
    </source>
</evidence>
<evidence type="ECO:0000313" key="5">
    <source>
        <dbReference type="EMBL" id="MBP2235314.1"/>
    </source>
</evidence>
<gene>
    <name evidence="5" type="ORF">J2Z31_001806</name>
</gene>
<organism evidence="5 6">
    <name type="scientific">Sinorhizobium kostiense</name>
    <dbReference type="NCBI Taxonomy" id="76747"/>
    <lineage>
        <taxon>Bacteria</taxon>
        <taxon>Pseudomonadati</taxon>
        <taxon>Pseudomonadota</taxon>
        <taxon>Alphaproteobacteria</taxon>
        <taxon>Hyphomicrobiales</taxon>
        <taxon>Rhizobiaceae</taxon>
        <taxon>Sinorhizobium/Ensifer group</taxon>
        <taxon>Sinorhizobium</taxon>
    </lineage>
</organism>
<sequence>MLRRRFPSVELSGIFLVMVEPLHAFGDFVLDPDRSRLRRNGESVTLGHRSLALLRVLLEARGEVVSKAYLMERAWPDTIVEESNLTVQIASLRKALGPAPDGREWITTIPRIGYRLVIASPRAAHVAEVMPIKPALAVLPFANLDGDPDQDYFANGVVNDIIIALSRFRSFAVVARQSSFAYKGNFRDVRLVAKELGVSYLLQGSVRRSGSRLRIAAHLVDGDSGIHLWAKSFDGKIGDLLDFQDQITQSVATIVEPHIQAAEIERSRRERSGSVAAYDIYLQALAKISTESEKENAEAYALLMKGLEAEPDNALLLSHAAWALEHRHTMGWPPLGKDDVRQCAALARRGLEHAAGDGMVMAHCGVALLQTAKDYDWAVAVLQSAAEANPNNLMVVVRAGLAHLHCGSLEEALALFQRANRLSPGDRGAHFSLCGIADVHRIRGDYAEAIAWAARALASNPNFEPTLWVLIAANAHLGRMEEAHRFLHDLKRLTPAVTIARIKSGQPAKDPTRTDALLEGLRKAGLEEG</sequence>
<proteinExistence type="predicted"/>
<dbReference type="Gene3D" id="3.40.50.10070">
    <property type="entry name" value="TolB, N-terminal domain"/>
    <property type="match status" value="1"/>
</dbReference>
<protein>
    <submittedName>
        <fullName evidence="5">TolB-like protein/Tfp pilus assembly protein PilF</fullName>
    </submittedName>
</protein>
<keyword evidence="1 3" id="KW-0238">DNA-binding</keyword>
<dbReference type="Gene3D" id="1.25.40.10">
    <property type="entry name" value="Tetratricopeptide repeat domain"/>
    <property type="match status" value="2"/>
</dbReference>
<reference evidence="5 6" key="1">
    <citation type="submission" date="2021-03" db="EMBL/GenBank/DDBJ databases">
        <title>Genomic Encyclopedia of Type Strains, Phase IV (KMG-IV): sequencing the most valuable type-strain genomes for metagenomic binning, comparative biology and taxonomic classification.</title>
        <authorList>
            <person name="Goeker M."/>
        </authorList>
    </citation>
    <scope>NUCLEOTIDE SEQUENCE [LARGE SCALE GENOMIC DNA]</scope>
    <source>
        <strain evidence="5 6">DSM 13372</strain>
    </source>
</reference>
<dbReference type="Proteomes" id="UP000730739">
    <property type="component" value="Unassembled WGS sequence"/>
</dbReference>
<accession>A0ABS4QXE6</accession>
<dbReference type="InterPro" id="IPR036388">
    <property type="entry name" value="WH-like_DNA-bd_sf"/>
</dbReference>
<keyword evidence="6" id="KW-1185">Reference proteome</keyword>
<name>A0ABS4QXE6_9HYPH</name>
<dbReference type="InterPro" id="IPR016032">
    <property type="entry name" value="Sig_transdc_resp-reg_C-effctor"/>
</dbReference>
<dbReference type="SUPFAM" id="SSF48452">
    <property type="entry name" value="TPR-like"/>
    <property type="match status" value="1"/>
</dbReference>
<evidence type="ECO:0000256" key="1">
    <source>
        <dbReference type="ARBA" id="ARBA00023125"/>
    </source>
</evidence>
<feature type="domain" description="OmpR/PhoB-type" evidence="4">
    <location>
        <begin position="20"/>
        <end position="118"/>
    </location>
</feature>
<evidence type="ECO:0000256" key="2">
    <source>
        <dbReference type="PROSITE-ProRule" id="PRU00339"/>
    </source>
</evidence>
<dbReference type="Gene3D" id="1.10.10.10">
    <property type="entry name" value="Winged helix-like DNA-binding domain superfamily/Winged helix DNA-binding domain"/>
    <property type="match status" value="1"/>
</dbReference>
<dbReference type="CDD" id="cd00383">
    <property type="entry name" value="trans_reg_C"/>
    <property type="match status" value="1"/>
</dbReference>
<dbReference type="InterPro" id="IPR019734">
    <property type="entry name" value="TPR_rpt"/>
</dbReference>
<dbReference type="SMART" id="SM00028">
    <property type="entry name" value="TPR"/>
    <property type="match status" value="3"/>
</dbReference>
<dbReference type="Pfam" id="PF00486">
    <property type="entry name" value="Trans_reg_C"/>
    <property type="match status" value="1"/>
</dbReference>
<comment type="caution">
    <text evidence="5">The sequence shown here is derived from an EMBL/GenBank/DDBJ whole genome shotgun (WGS) entry which is preliminary data.</text>
</comment>
<dbReference type="PROSITE" id="PS51755">
    <property type="entry name" value="OMPR_PHOB"/>
    <property type="match status" value="1"/>
</dbReference>
<dbReference type="InterPro" id="IPR001867">
    <property type="entry name" value="OmpR/PhoB-type_DNA-bd"/>
</dbReference>
<dbReference type="SMART" id="SM00862">
    <property type="entry name" value="Trans_reg_C"/>
    <property type="match status" value="1"/>
</dbReference>
<feature type="repeat" description="TPR" evidence="2">
    <location>
        <begin position="393"/>
        <end position="426"/>
    </location>
</feature>
<dbReference type="SUPFAM" id="SSF46894">
    <property type="entry name" value="C-terminal effector domain of the bipartite response regulators"/>
    <property type="match status" value="1"/>
</dbReference>
<feature type="DNA-binding region" description="OmpR/PhoB-type" evidence="3">
    <location>
        <begin position="20"/>
        <end position="118"/>
    </location>
</feature>
<keyword evidence="2" id="KW-0802">TPR repeat</keyword>